<dbReference type="Gramene" id="KCW81845">
    <property type="protein sequence ID" value="KCW81845"/>
    <property type="gene ID" value="EUGRSUZ_C03196"/>
</dbReference>
<organism evidence="1">
    <name type="scientific">Eucalyptus grandis</name>
    <name type="common">Flooded gum</name>
    <dbReference type="NCBI Taxonomy" id="71139"/>
    <lineage>
        <taxon>Eukaryota</taxon>
        <taxon>Viridiplantae</taxon>
        <taxon>Streptophyta</taxon>
        <taxon>Embryophyta</taxon>
        <taxon>Tracheophyta</taxon>
        <taxon>Spermatophyta</taxon>
        <taxon>Magnoliopsida</taxon>
        <taxon>eudicotyledons</taxon>
        <taxon>Gunneridae</taxon>
        <taxon>Pentapetalae</taxon>
        <taxon>rosids</taxon>
        <taxon>malvids</taxon>
        <taxon>Myrtales</taxon>
        <taxon>Myrtaceae</taxon>
        <taxon>Myrtoideae</taxon>
        <taxon>Eucalypteae</taxon>
        <taxon>Eucalyptus</taxon>
    </lineage>
</organism>
<name>A0A059CV78_EUCGR</name>
<protein>
    <submittedName>
        <fullName evidence="1">Uncharacterized protein</fullName>
    </submittedName>
</protein>
<dbReference type="AlphaFoldDB" id="A0A059CV78"/>
<dbReference type="InParanoid" id="A0A059CV78"/>
<reference evidence="1" key="1">
    <citation type="submission" date="2013-07" db="EMBL/GenBank/DDBJ databases">
        <title>The genome of Eucalyptus grandis.</title>
        <authorList>
            <person name="Schmutz J."/>
            <person name="Hayes R."/>
            <person name="Myburg A."/>
            <person name="Tuskan G."/>
            <person name="Grattapaglia D."/>
            <person name="Rokhsar D.S."/>
        </authorList>
    </citation>
    <scope>NUCLEOTIDE SEQUENCE</scope>
    <source>
        <tissue evidence="1">Leaf extractions</tissue>
    </source>
</reference>
<gene>
    <name evidence="1" type="ORF">EUGRSUZ_C03196</name>
</gene>
<proteinExistence type="predicted"/>
<evidence type="ECO:0000313" key="1">
    <source>
        <dbReference type="EMBL" id="KCW81845.1"/>
    </source>
</evidence>
<sequence>MQMTISLPNIDIKAHARFGQLRPKWKIRLPHFLIPKNFVSASKNPQVLSAIDLSTHMVKHNLRALATIMKREYYSHAYMAKNDSILTTGEALVPRQLILARRCK</sequence>
<accession>A0A059CV78</accession>
<dbReference type="EMBL" id="KK198755">
    <property type="protein sequence ID" value="KCW81845.1"/>
    <property type="molecule type" value="Genomic_DNA"/>
</dbReference>